<reference evidence="2" key="1">
    <citation type="submission" date="2018-05" db="EMBL/GenBank/DDBJ databases">
        <authorList>
            <person name="Lanie J.A."/>
            <person name="Ng W.-L."/>
            <person name="Kazmierczak K.M."/>
            <person name="Andrzejewski T.M."/>
            <person name="Davidsen T.M."/>
            <person name="Wayne K.J."/>
            <person name="Tettelin H."/>
            <person name="Glass J.I."/>
            <person name="Rusch D."/>
            <person name="Podicherti R."/>
            <person name="Tsui H.-C.T."/>
            <person name="Winkler M.E."/>
        </authorList>
    </citation>
    <scope>NUCLEOTIDE SEQUENCE</scope>
</reference>
<dbReference type="PANTHER" id="PTHR31527:SF0">
    <property type="entry name" value="RE64534P"/>
    <property type="match status" value="1"/>
</dbReference>
<dbReference type="AlphaFoldDB" id="A0A381QP26"/>
<gene>
    <name evidence="2" type="ORF">METZ01_LOCUS33432</name>
</gene>
<sequence>MKNIKQNQAPLEAHKRLRHKPVIAYPLDRLPQYNSDLYESARKQLTLIAETIIPPREAKTFVVPAGHFFRIVCSEGPQVGDLNLWNNDNIKEHFYSGKTRALYGTHVSTGDCLYSNFPFLRPIATITHDTLDWYGWDEDGASVHDVIGTRCDPYTHLALSGEEYHYCCHSNLCRALAEQQDKAISEIEPMVHDVVNVFMCTGFTRQTHQYFMKASPVRPHDFIEMFAEINLLGALSACPGGDCGSSHSSDSAACYPLKIEIYKPNKDSLNGWRPPSINQYSGNHGHE</sequence>
<accession>A0A381QP26</accession>
<dbReference type="InterPro" id="IPR018959">
    <property type="entry name" value="DUF1989"/>
</dbReference>
<feature type="domain" description="DUF1989" evidence="1">
    <location>
        <begin position="52"/>
        <end position="232"/>
    </location>
</feature>
<evidence type="ECO:0000259" key="1">
    <source>
        <dbReference type="Pfam" id="PF09347"/>
    </source>
</evidence>
<dbReference type="EMBL" id="UINC01001432">
    <property type="protein sequence ID" value="SUZ80578.1"/>
    <property type="molecule type" value="Genomic_DNA"/>
</dbReference>
<organism evidence="2">
    <name type="scientific">marine metagenome</name>
    <dbReference type="NCBI Taxonomy" id="408172"/>
    <lineage>
        <taxon>unclassified sequences</taxon>
        <taxon>metagenomes</taxon>
        <taxon>ecological metagenomes</taxon>
    </lineage>
</organism>
<dbReference type="Pfam" id="PF09347">
    <property type="entry name" value="DUF1989"/>
    <property type="match status" value="1"/>
</dbReference>
<name>A0A381QP26_9ZZZZ</name>
<proteinExistence type="predicted"/>
<dbReference type="PANTHER" id="PTHR31527">
    <property type="entry name" value="RE64534P"/>
    <property type="match status" value="1"/>
</dbReference>
<evidence type="ECO:0000313" key="2">
    <source>
        <dbReference type="EMBL" id="SUZ80578.1"/>
    </source>
</evidence>
<protein>
    <recommendedName>
        <fullName evidence="1">DUF1989 domain-containing protein</fullName>
    </recommendedName>
</protein>